<sequence>MTNNPVVAENEYEYEYDDNETETFLVDLDVSSLNTAIKSSIAVTAKGKKKPKPRSRKVDQNTKTPTPDPDPDPDPEPDEPQNPHGTASPGSAQQTPVNDDVREQNDVQTTIPVSFQALGLHSTNPIISYQDQVYSCTWVDMIGTNMFFTQPGASEDIQPALSTDDCDLLGVSTIKLLGHRTIMKKNPKKRARAEDDEEGHLAGRSLGELTHNSAAKNVQIKNQATFLEKLMDIKSQRGHQDMVRTYVDEKTAAKESPQFSQAQSIEIDELNRRVVRGDGAALERLQKIYSQLEEDDGDHGNNAAMEPSHEVGEVGPSPTENMQAV</sequence>
<evidence type="ECO:0000313" key="4">
    <source>
        <dbReference type="Proteomes" id="UP001358417"/>
    </source>
</evidence>
<feature type="domain" description="Transcription factor TFIIIC triple barrel" evidence="2">
    <location>
        <begin position="19"/>
        <end position="180"/>
    </location>
</feature>
<dbReference type="EMBL" id="JAVRRD010000017">
    <property type="protein sequence ID" value="KAK5050633.1"/>
    <property type="molecule type" value="Genomic_DNA"/>
</dbReference>
<dbReference type="Proteomes" id="UP001358417">
    <property type="component" value="Unassembled WGS sequence"/>
</dbReference>
<accession>A0AAV9N6U5</accession>
<evidence type="ECO:0000313" key="3">
    <source>
        <dbReference type="EMBL" id="KAK5050633.1"/>
    </source>
</evidence>
<evidence type="ECO:0000259" key="2">
    <source>
        <dbReference type="Pfam" id="PF10419"/>
    </source>
</evidence>
<dbReference type="InterPro" id="IPR019481">
    <property type="entry name" value="TFIIIC_triple_barrel"/>
</dbReference>
<organism evidence="3 4">
    <name type="scientific">Exophiala bonariae</name>
    <dbReference type="NCBI Taxonomy" id="1690606"/>
    <lineage>
        <taxon>Eukaryota</taxon>
        <taxon>Fungi</taxon>
        <taxon>Dikarya</taxon>
        <taxon>Ascomycota</taxon>
        <taxon>Pezizomycotina</taxon>
        <taxon>Eurotiomycetes</taxon>
        <taxon>Chaetothyriomycetidae</taxon>
        <taxon>Chaetothyriales</taxon>
        <taxon>Herpotrichiellaceae</taxon>
        <taxon>Exophiala</taxon>
    </lineage>
</organism>
<dbReference type="AlphaFoldDB" id="A0AAV9N6U5"/>
<comment type="caution">
    <text evidence="3">The sequence shown here is derived from an EMBL/GenBank/DDBJ whole genome shotgun (WGS) entry which is preliminary data.</text>
</comment>
<feature type="compositionally biased region" description="Polar residues" evidence="1">
    <location>
        <begin position="83"/>
        <end position="97"/>
    </location>
</feature>
<evidence type="ECO:0000256" key="1">
    <source>
        <dbReference type="SAM" id="MobiDB-lite"/>
    </source>
</evidence>
<gene>
    <name evidence="3" type="ORF">LTR84_003915</name>
</gene>
<feature type="compositionally biased region" description="Acidic residues" evidence="1">
    <location>
        <begin position="69"/>
        <end position="79"/>
    </location>
</feature>
<dbReference type="RefSeq" id="XP_064705219.1">
    <property type="nucleotide sequence ID" value="XM_064847498.1"/>
</dbReference>
<feature type="region of interest" description="Disordered" evidence="1">
    <location>
        <begin position="293"/>
        <end position="325"/>
    </location>
</feature>
<dbReference type="Gene3D" id="2.60.40.4370">
    <property type="match status" value="1"/>
</dbReference>
<keyword evidence="4" id="KW-1185">Reference proteome</keyword>
<feature type="compositionally biased region" description="Basic residues" evidence="1">
    <location>
        <begin position="46"/>
        <end position="55"/>
    </location>
</feature>
<dbReference type="GeneID" id="89972098"/>
<proteinExistence type="predicted"/>
<protein>
    <recommendedName>
        <fullName evidence="2">Transcription factor TFIIIC triple barrel domain-containing protein</fullName>
    </recommendedName>
</protein>
<reference evidence="3 4" key="1">
    <citation type="submission" date="2023-08" db="EMBL/GenBank/DDBJ databases">
        <title>Black Yeasts Isolated from many extreme environments.</title>
        <authorList>
            <person name="Coleine C."/>
            <person name="Stajich J.E."/>
            <person name="Selbmann L."/>
        </authorList>
    </citation>
    <scope>NUCLEOTIDE SEQUENCE [LARGE SCALE GENOMIC DNA]</scope>
    <source>
        <strain evidence="3 4">CCFEE 5792</strain>
    </source>
</reference>
<feature type="region of interest" description="Disordered" evidence="1">
    <location>
        <begin position="37"/>
        <end position="102"/>
    </location>
</feature>
<name>A0AAV9N6U5_9EURO</name>
<dbReference type="Pfam" id="PF10419">
    <property type="entry name" value="TFIIIC_sub6"/>
    <property type="match status" value="1"/>
</dbReference>